<accession>A0AAF0WUU5</accession>
<evidence type="ECO:0000313" key="5">
    <source>
        <dbReference type="Proteomes" id="UP000077755"/>
    </source>
</evidence>
<reference evidence="4" key="2">
    <citation type="submission" date="2022-03" db="EMBL/GenBank/DDBJ databases">
        <title>Draft title - Genomic analysis of global carrot germplasm unveils the trajectory of domestication and the origin of high carotenoid orange carrot.</title>
        <authorList>
            <person name="Iorizzo M."/>
            <person name="Ellison S."/>
            <person name="Senalik D."/>
            <person name="Macko-Podgorni A."/>
            <person name="Grzebelus D."/>
            <person name="Bostan H."/>
            <person name="Rolling W."/>
            <person name="Curaba J."/>
            <person name="Simon P."/>
        </authorList>
    </citation>
    <scope>NUCLEOTIDE SEQUENCE</scope>
    <source>
        <tissue evidence="4">Leaf</tissue>
    </source>
</reference>
<comment type="subcellular location">
    <subcellularLocation>
        <location evidence="1">Membrane</location>
        <topology evidence="1">Single-pass membrane protein</topology>
    </subcellularLocation>
</comment>
<keyword evidence="2" id="KW-0812">Transmembrane</keyword>
<name>A0AAF0WUU5_DAUCS</name>
<sequence>MNETKFNFAHHTFELCTDSPSDISGWRSIDCGTNRTQYEGMLQWEMDSSYTETGLNILVQNKTTREELNTLRFFPNNIQDNCYSVPAETLIARYIIRAGFYYGNYDGLSRPPAFSLFINDVIWTTINTAKNNGEPFYKEIMYESNGSGVFKICLVQIKDGGYNRIWSKGVTPYNCDNITGLTDFTAAHENYPPDPVLKDSVQPRGTDTIILTVDVPESAPQIAYFVFYITELFEKDTDERRTMILEIDGQDHGTVEAPSKGETTVVTKYPVIVSGPTINITLTRDKNSTLPPMIAAMEVFTKWATHVKQNYKAPSSGAAGGFISFAFSLMIPFVLLLVA</sequence>
<dbReference type="GO" id="GO:0016020">
    <property type="term" value="C:membrane"/>
    <property type="evidence" value="ECO:0007669"/>
    <property type="project" value="UniProtKB-SubCell"/>
</dbReference>
<reference evidence="4" key="1">
    <citation type="journal article" date="2016" name="Nat. Genet.">
        <title>A high-quality carrot genome assembly provides new insights into carotenoid accumulation and asterid genome evolution.</title>
        <authorList>
            <person name="Iorizzo M."/>
            <person name="Ellison S."/>
            <person name="Senalik D."/>
            <person name="Zeng P."/>
            <person name="Satapoomin P."/>
            <person name="Huang J."/>
            <person name="Bowman M."/>
            <person name="Iovene M."/>
            <person name="Sanseverino W."/>
            <person name="Cavagnaro P."/>
            <person name="Yildiz M."/>
            <person name="Macko-Podgorni A."/>
            <person name="Moranska E."/>
            <person name="Grzebelus E."/>
            <person name="Grzebelus D."/>
            <person name="Ashrafi H."/>
            <person name="Zheng Z."/>
            <person name="Cheng S."/>
            <person name="Spooner D."/>
            <person name="Van Deynze A."/>
            <person name="Simon P."/>
        </authorList>
    </citation>
    <scope>NUCLEOTIDE SEQUENCE</scope>
    <source>
        <tissue evidence="4">Leaf</tissue>
    </source>
</reference>
<feature type="domain" description="Malectin-like" evidence="3">
    <location>
        <begin position="29"/>
        <end position="159"/>
    </location>
</feature>
<evidence type="ECO:0000256" key="2">
    <source>
        <dbReference type="SAM" id="Phobius"/>
    </source>
</evidence>
<protein>
    <recommendedName>
        <fullName evidence="3">Malectin-like domain-containing protein</fullName>
    </recommendedName>
</protein>
<gene>
    <name evidence="4" type="ORF">DCAR_0415547</name>
</gene>
<feature type="transmembrane region" description="Helical" evidence="2">
    <location>
        <begin position="318"/>
        <end position="338"/>
    </location>
</feature>
<dbReference type="InterPro" id="IPR024788">
    <property type="entry name" value="Malectin-like_Carb-bd_dom"/>
</dbReference>
<keyword evidence="2" id="KW-1133">Transmembrane helix</keyword>
<dbReference type="PANTHER" id="PTHR45631:SF44">
    <property type="entry name" value="CARBOHYDRATE-BINDING PROTEIN OF THE ER PROTEIN"/>
    <property type="match status" value="1"/>
</dbReference>
<organism evidence="4 5">
    <name type="scientific">Daucus carota subsp. sativus</name>
    <name type="common">Carrot</name>
    <dbReference type="NCBI Taxonomy" id="79200"/>
    <lineage>
        <taxon>Eukaryota</taxon>
        <taxon>Viridiplantae</taxon>
        <taxon>Streptophyta</taxon>
        <taxon>Embryophyta</taxon>
        <taxon>Tracheophyta</taxon>
        <taxon>Spermatophyta</taxon>
        <taxon>Magnoliopsida</taxon>
        <taxon>eudicotyledons</taxon>
        <taxon>Gunneridae</taxon>
        <taxon>Pentapetalae</taxon>
        <taxon>asterids</taxon>
        <taxon>campanulids</taxon>
        <taxon>Apiales</taxon>
        <taxon>Apiaceae</taxon>
        <taxon>Apioideae</taxon>
        <taxon>Scandiceae</taxon>
        <taxon>Daucinae</taxon>
        <taxon>Daucus</taxon>
        <taxon>Daucus sect. Daucus</taxon>
    </lineage>
</organism>
<proteinExistence type="predicted"/>
<dbReference type="Pfam" id="PF12819">
    <property type="entry name" value="Malectin_like"/>
    <property type="match status" value="2"/>
</dbReference>
<evidence type="ECO:0000313" key="4">
    <source>
        <dbReference type="EMBL" id="WOG96214.1"/>
    </source>
</evidence>
<evidence type="ECO:0000256" key="1">
    <source>
        <dbReference type="ARBA" id="ARBA00004167"/>
    </source>
</evidence>
<dbReference type="AlphaFoldDB" id="A0AAF0WUU5"/>
<dbReference type="PANTHER" id="PTHR45631">
    <property type="entry name" value="OS07G0107800 PROTEIN-RELATED"/>
    <property type="match status" value="1"/>
</dbReference>
<keyword evidence="2" id="KW-0472">Membrane</keyword>
<dbReference type="Proteomes" id="UP000077755">
    <property type="component" value="Chromosome 4"/>
</dbReference>
<keyword evidence="5" id="KW-1185">Reference proteome</keyword>
<dbReference type="EMBL" id="CP093346">
    <property type="protein sequence ID" value="WOG96214.1"/>
    <property type="molecule type" value="Genomic_DNA"/>
</dbReference>
<feature type="domain" description="Malectin-like" evidence="3">
    <location>
        <begin position="161"/>
        <end position="301"/>
    </location>
</feature>
<evidence type="ECO:0000259" key="3">
    <source>
        <dbReference type="Pfam" id="PF12819"/>
    </source>
</evidence>